<protein>
    <submittedName>
        <fullName evidence="2">Uncharacterized protein</fullName>
    </submittedName>
</protein>
<evidence type="ECO:0000256" key="1">
    <source>
        <dbReference type="SAM" id="MobiDB-lite"/>
    </source>
</evidence>
<dbReference type="PROSITE" id="PS51257">
    <property type="entry name" value="PROKAR_LIPOPROTEIN"/>
    <property type="match status" value="1"/>
</dbReference>
<sequence length="99" mass="10123">MIDVRLAANRASRAKTGMPGRGLSGCGASLSCNVNDVAGSSLSTNENVAGARCTSCVAEIRYAQRLLQQGKSGMPASVSNKASGAFGQRSARLHQIPAT</sequence>
<accession>E5B3N5</accession>
<name>E5B3N5_ERWAM</name>
<evidence type="ECO:0000313" key="2">
    <source>
        <dbReference type="EMBL" id="CBX80088.1"/>
    </source>
</evidence>
<feature type="region of interest" description="Disordered" evidence="1">
    <location>
        <begin position="71"/>
        <end position="99"/>
    </location>
</feature>
<reference evidence="2" key="1">
    <citation type="journal article" date="2011" name="J. Bacteriol.">
        <title>Genome Sequence of an Erwinia amylovora Strain with Pathogenicity Restricted to Rubus Plants.</title>
        <authorList>
            <person name="Powney R."/>
            <person name="Smits T.H."/>
            <person name="Sawbridge T."/>
            <person name="Frey B."/>
            <person name="Blom J."/>
            <person name="Frey J.E."/>
            <person name="Plummer K.M."/>
            <person name="Beer S.V."/>
            <person name="Luck J."/>
            <person name="Duffy B."/>
            <person name="Rodoni B."/>
        </authorList>
    </citation>
    <scope>NUCLEOTIDE SEQUENCE</scope>
    <source>
        <strain evidence="2">ATCC BAA-2158</strain>
    </source>
</reference>
<organism evidence="2">
    <name type="scientific">Erwinia amylovora ATCC BAA-2158</name>
    <dbReference type="NCBI Taxonomy" id="889211"/>
    <lineage>
        <taxon>Bacteria</taxon>
        <taxon>Pseudomonadati</taxon>
        <taxon>Pseudomonadota</taxon>
        <taxon>Gammaproteobacteria</taxon>
        <taxon>Enterobacterales</taxon>
        <taxon>Erwiniaceae</taxon>
        <taxon>Erwinia</taxon>
    </lineage>
</organism>
<feature type="compositionally biased region" description="Polar residues" evidence="1">
    <location>
        <begin position="71"/>
        <end position="82"/>
    </location>
</feature>
<gene>
    <name evidence="2" type="ORF">EAIL5_1268</name>
</gene>
<proteinExistence type="predicted"/>
<dbReference type="AlphaFoldDB" id="E5B3N5"/>
<dbReference type="EMBL" id="FR719190">
    <property type="protein sequence ID" value="CBX80088.1"/>
    <property type="molecule type" value="Genomic_DNA"/>
</dbReference>